<dbReference type="InterPro" id="IPR051245">
    <property type="entry name" value="eIF5-mimic_regulator"/>
</dbReference>
<gene>
    <name evidence="3" type="ORF">BD410DRAFT_208348</name>
</gene>
<dbReference type="InterPro" id="IPR043510">
    <property type="entry name" value="W2_5MP1/2"/>
</dbReference>
<dbReference type="InterPro" id="IPR003307">
    <property type="entry name" value="W2_domain"/>
</dbReference>
<dbReference type="GO" id="GO:0005737">
    <property type="term" value="C:cytoplasm"/>
    <property type="evidence" value="ECO:0007669"/>
    <property type="project" value="TreeGrafter"/>
</dbReference>
<dbReference type="STRING" id="50990.A0A4Y7Q5I8"/>
<dbReference type="PANTHER" id="PTHR14208:SF2">
    <property type="entry name" value="PROTEIN KRASAVIETZ"/>
    <property type="match status" value="1"/>
</dbReference>
<dbReference type="SMART" id="SM00515">
    <property type="entry name" value="eIF5C"/>
    <property type="match status" value="1"/>
</dbReference>
<feature type="domain" description="W2" evidence="2">
    <location>
        <begin position="238"/>
        <end position="421"/>
    </location>
</feature>
<dbReference type="Pfam" id="PF25504">
    <property type="entry name" value="HEAT_5MP1_2"/>
    <property type="match status" value="1"/>
</dbReference>
<dbReference type="InterPro" id="IPR057397">
    <property type="entry name" value="HEAT_5MP1_2"/>
</dbReference>
<accession>A0A4Y7Q5I8</accession>
<sequence>MSTQPTAQKASLQGVKIKARKRQVKASAKHEPTIFRDQLYKHLEPVTDGDFDGYANALIQAGSTLEYLKYADALFEILLVGGLLQPGGTYLPDGAPFSPFSILKAKEPAEVDDMKKYVDVLNKLIRRYKYLQKPLEESSLPALIQYCNRWPAAQIDQFAIATGLLMSQGLASTTSLQTLSKDHLVKNDLALNVATLIFKAYLADQSMQHLGAALRRGGVKDLLTLLPANKREPKTLEDHFKAQGLPQVAEWFTKKQFAAIKDGLVVTLKEMCQNEEKTEEEIIDYLKTSQEEQPIPDVDFIACVWTGLMSAIDWNARAEQNEGMILREIGKWSPILEPFCTTAKTQVSLINTVQLYCYEETRITKSFSQILKVLYNKDCISDQAIIFWHQKGAKPQGKQSFLKATEALVKFLQEQESEEEE</sequence>
<dbReference type="PROSITE" id="PS51363">
    <property type="entry name" value="W2"/>
    <property type="match status" value="1"/>
</dbReference>
<dbReference type="Gene3D" id="1.25.40.180">
    <property type="match status" value="1"/>
</dbReference>
<dbReference type="Proteomes" id="UP000294933">
    <property type="component" value="Unassembled WGS sequence"/>
</dbReference>
<keyword evidence="4" id="KW-1185">Reference proteome</keyword>
<dbReference type="AlphaFoldDB" id="A0A4Y7Q5I8"/>
<dbReference type="VEuPathDB" id="FungiDB:BD410DRAFT_208348"/>
<dbReference type="EMBL" id="ML170174">
    <property type="protein sequence ID" value="TDL22566.1"/>
    <property type="molecule type" value="Genomic_DNA"/>
</dbReference>
<protein>
    <submittedName>
        <fullName evidence="3">ARM repeat-containing protein</fullName>
    </submittedName>
</protein>
<dbReference type="PANTHER" id="PTHR14208">
    <property type="entry name" value="BASIC LEUCINE ZIPPER AND W2 DOMAIN-CONTAINING PROTEIN"/>
    <property type="match status" value="1"/>
</dbReference>
<dbReference type="OrthoDB" id="1727522at2759"/>
<evidence type="ECO:0000313" key="3">
    <source>
        <dbReference type="EMBL" id="TDL22566.1"/>
    </source>
</evidence>
<name>A0A4Y7Q5I8_9AGAM</name>
<evidence type="ECO:0000259" key="2">
    <source>
        <dbReference type="PROSITE" id="PS51363"/>
    </source>
</evidence>
<evidence type="ECO:0000256" key="1">
    <source>
        <dbReference type="ARBA" id="ARBA00008151"/>
    </source>
</evidence>
<proteinExistence type="inferred from homology"/>
<reference evidence="3 4" key="1">
    <citation type="submission" date="2018-06" db="EMBL/GenBank/DDBJ databases">
        <title>A transcriptomic atlas of mushroom development highlights an independent origin of complex multicellularity.</title>
        <authorList>
            <consortium name="DOE Joint Genome Institute"/>
            <person name="Krizsan K."/>
            <person name="Almasi E."/>
            <person name="Merenyi Z."/>
            <person name="Sahu N."/>
            <person name="Viragh M."/>
            <person name="Koszo T."/>
            <person name="Mondo S."/>
            <person name="Kiss B."/>
            <person name="Balint B."/>
            <person name="Kues U."/>
            <person name="Barry K."/>
            <person name="Hegedus J.C."/>
            <person name="Henrissat B."/>
            <person name="Johnson J."/>
            <person name="Lipzen A."/>
            <person name="Ohm R."/>
            <person name="Nagy I."/>
            <person name="Pangilinan J."/>
            <person name="Yan J."/>
            <person name="Xiong Y."/>
            <person name="Grigoriev I.V."/>
            <person name="Hibbett D.S."/>
            <person name="Nagy L.G."/>
        </authorList>
    </citation>
    <scope>NUCLEOTIDE SEQUENCE [LARGE SCALE GENOMIC DNA]</scope>
    <source>
        <strain evidence="3 4">SZMC22713</strain>
    </source>
</reference>
<dbReference type="CDD" id="cd11560">
    <property type="entry name" value="W2_eIF5C_like"/>
    <property type="match status" value="1"/>
</dbReference>
<organism evidence="3 4">
    <name type="scientific">Rickenella mellea</name>
    <dbReference type="NCBI Taxonomy" id="50990"/>
    <lineage>
        <taxon>Eukaryota</taxon>
        <taxon>Fungi</taxon>
        <taxon>Dikarya</taxon>
        <taxon>Basidiomycota</taxon>
        <taxon>Agaricomycotina</taxon>
        <taxon>Agaricomycetes</taxon>
        <taxon>Hymenochaetales</taxon>
        <taxon>Rickenellaceae</taxon>
        <taxon>Rickenella</taxon>
    </lineage>
</organism>
<evidence type="ECO:0000313" key="4">
    <source>
        <dbReference type="Proteomes" id="UP000294933"/>
    </source>
</evidence>
<comment type="similarity">
    <text evidence="1">Belongs to the BZW family.</text>
</comment>
<dbReference type="GO" id="GO:0016020">
    <property type="term" value="C:membrane"/>
    <property type="evidence" value="ECO:0007669"/>
    <property type="project" value="TreeGrafter"/>
</dbReference>
<dbReference type="InterPro" id="IPR016024">
    <property type="entry name" value="ARM-type_fold"/>
</dbReference>
<dbReference type="SUPFAM" id="SSF48371">
    <property type="entry name" value="ARM repeat"/>
    <property type="match status" value="1"/>
</dbReference>
<dbReference type="Pfam" id="PF02020">
    <property type="entry name" value="W2"/>
    <property type="match status" value="1"/>
</dbReference>